<reference evidence="2" key="1">
    <citation type="submission" date="2022-10" db="EMBL/GenBank/DDBJ databases">
        <authorList>
            <person name="Chen Y."/>
            <person name="Dougan E. K."/>
            <person name="Chan C."/>
            <person name="Rhodes N."/>
            <person name="Thang M."/>
        </authorList>
    </citation>
    <scope>NUCLEOTIDE SEQUENCE</scope>
</reference>
<feature type="compositionally biased region" description="Acidic residues" evidence="1">
    <location>
        <begin position="85"/>
        <end position="96"/>
    </location>
</feature>
<dbReference type="PANTHER" id="PTHR24112:SF66">
    <property type="entry name" value="LEUCINE-RICH REPEAT, ISOFORM F"/>
    <property type="match status" value="1"/>
</dbReference>
<name>A0A9P1CPB0_9DINO</name>
<dbReference type="EMBL" id="CAMXCT030001979">
    <property type="protein sequence ID" value="CAL4781945.1"/>
    <property type="molecule type" value="Genomic_DNA"/>
</dbReference>
<organism evidence="2">
    <name type="scientific">Cladocopium goreaui</name>
    <dbReference type="NCBI Taxonomy" id="2562237"/>
    <lineage>
        <taxon>Eukaryota</taxon>
        <taxon>Sar</taxon>
        <taxon>Alveolata</taxon>
        <taxon>Dinophyceae</taxon>
        <taxon>Suessiales</taxon>
        <taxon>Symbiodiniaceae</taxon>
        <taxon>Cladocopium</taxon>
    </lineage>
</organism>
<dbReference type="PANTHER" id="PTHR24112">
    <property type="entry name" value="LEUCINE-RICH REPEAT, ISOFORM F-RELATED"/>
    <property type="match status" value="1"/>
</dbReference>
<dbReference type="InterPro" id="IPR032675">
    <property type="entry name" value="LRR_dom_sf"/>
</dbReference>
<dbReference type="GO" id="GO:0016477">
    <property type="term" value="P:cell migration"/>
    <property type="evidence" value="ECO:0007669"/>
    <property type="project" value="TreeGrafter"/>
</dbReference>
<evidence type="ECO:0000313" key="3">
    <source>
        <dbReference type="EMBL" id="CAL4781945.1"/>
    </source>
</evidence>
<evidence type="ECO:0000256" key="1">
    <source>
        <dbReference type="SAM" id="MobiDB-lite"/>
    </source>
</evidence>
<dbReference type="Pfam" id="PF13516">
    <property type="entry name" value="LRR_6"/>
    <property type="match status" value="1"/>
</dbReference>
<reference evidence="3 4" key="2">
    <citation type="submission" date="2024-05" db="EMBL/GenBank/DDBJ databases">
        <authorList>
            <person name="Chen Y."/>
            <person name="Shah S."/>
            <person name="Dougan E. K."/>
            <person name="Thang M."/>
            <person name="Chan C."/>
        </authorList>
    </citation>
    <scope>NUCLEOTIDE SEQUENCE [LARGE SCALE GENOMIC DNA]</scope>
</reference>
<dbReference type="EMBL" id="CAMXCT020001979">
    <property type="protein sequence ID" value="CAL1148008.1"/>
    <property type="molecule type" value="Genomic_DNA"/>
</dbReference>
<dbReference type="GO" id="GO:0034315">
    <property type="term" value="P:regulation of Arp2/3 complex-mediated actin nucleation"/>
    <property type="evidence" value="ECO:0007669"/>
    <property type="project" value="TreeGrafter"/>
</dbReference>
<protein>
    <submittedName>
        <fullName evidence="3">Hemicentin-1</fullName>
    </submittedName>
</protein>
<comment type="caution">
    <text evidence="2">The sequence shown here is derived from an EMBL/GenBank/DDBJ whole genome shotgun (WGS) entry which is preliminary data.</text>
</comment>
<accession>A0A9P1CPB0</accession>
<feature type="region of interest" description="Disordered" evidence="1">
    <location>
        <begin position="846"/>
        <end position="957"/>
    </location>
</feature>
<dbReference type="EMBL" id="CAMXCT010001979">
    <property type="protein sequence ID" value="CAI3994633.1"/>
    <property type="molecule type" value="Genomic_DNA"/>
</dbReference>
<dbReference type="GO" id="GO:0030027">
    <property type="term" value="C:lamellipodium"/>
    <property type="evidence" value="ECO:0007669"/>
    <property type="project" value="TreeGrafter"/>
</dbReference>
<dbReference type="Gene3D" id="3.80.10.10">
    <property type="entry name" value="Ribonuclease Inhibitor"/>
    <property type="match status" value="1"/>
</dbReference>
<feature type="region of interest" description="Disordered" evidence="1">
    <location>
        <begin position="85"/>
        <end position="105"/>
    </location>
</feature>
<feature type="compositionally biased region" description="Acidic residues" evidence="1">
    <location>
        <begin position="846"/>
        <end position="858"/>
    </location>
</feature>
<feature type="compositionally biased region" description="Basic and acidic residues" evidence="1">
    <location>
        <begin position="859"/>
        <end position="880"/>
    </location>
</feature>
<evidence type="ECO:0000313" key="2">
    <source>
        <dbReference type="EMBL" id="CAI3994633.1"/>
    </source>
</evidence>
<feature type="compositionally biased region" description="Basic residues" evidence="1">
    <location>
        <begin position="936"/>
        <end position="946"/>
    </location>
</feature>
<proteinExistence type="predicted"/>
<dbReference type="InterPro" id="IPR001611">
    <property type="entry name" value="Leu-rich_rpt"/>
</dbReference>
<dbReference type="Proteomes" id="UP001152797">
    <property type="component" value="Unassembled WGS sequence"/>
</dbReference>
<dbReference type="SUPFAM" id="SSF52047">
    <property type="entry name" value="RNI-like"/>
    <property type="match status" value="1"/>
</dbReference>
<evidence type="ECO:0000313" key="4">
    <source>
        <dbReference type="Proteomes" id="UP001152797"/>
    </source>
</evidence>
<dbReference type="InterPro" id="IPR051279">
    <property type="entry name" value="PP1-Reg/Actin-Interact_Protein"/>
</dbReference>
<keyword evidence="4" id="KW-1185">Reference proteome</keyword>
<dbReference type="GO" id="GO:0005886">
    <property type="term" value="C:plasma membrane"/>
    <property type="evidence" value="ECO:0007669"/>
    <property type="project" value="TreeGrafter"/>
</dbReference>
<sequence>MECYMRFAGNADDMKADLLQPHLTNEELHQLLLESIGHWNVQEAKYRPNKAHSSGRWKGFARFWTFLRLIHTSLQALKASSVDVEDGDQDLQDPPEEAAGGGLSGPKDLLQKLRAMQQKKPVMDVVCSVLQDDQIRKLGWLIWSSRIVLQRSYQTLPEQLSSNENAARDLQINWANRHWAAEIGNIFLMLGNEEILHRLGLLAGADDVAETNRMAKMLGEILVRTASQRCWTMASWSELPPLNWSSVLSQDPEEARAGLDRIRGDQESVEAAWSYLNSADFHEESQGLKFAFDNLWVHRLTLVQESGRVVSQVFVFIEHGQRYAPKPTLHMGPMMLVARVVSECLQETWQHCRHFGWHPDSYYNHFWRLASTLISTKDLLEDVFADIADHEERDKKSSTPMMPETVFFYNTMSERLGNVPFLQIQAGDFTSAAARKFSAGRGETFGEKFKIKNAVTEKMKECCKHRDSSSAVKPSGQAADFRSIGAMLALRELGPSRFHGIGGCWVGCLLQEGMVYRHLSSKKVYLSLGFQHQALFGWELEELEDETNGTFFFLAESRMTVQQFIGKLEPIVAHELGQGKEAFAGVPCPPCTRTCREQDGVVLRKDGDESLLLPFWLRYGVLNPTIKAHLPKLIFASGAPLLKYNEKTVGVKSRMSLIKHSFPDMDEVRQAEVLDRLLQSDATIKSKLIRPDSLKDVLVEMDGTTDGKLFTDMKDMLDQEDRETFILTRFAAPRAAAEAATPWYIKNLRPPMTKCYLTWQVATKSFQGYYPKTLDESQRKNPKVKTHWSTSRTFGEKWTTEQALTQVVRFLWGKHKKGGHECSSEPNKQKISDGLEKASMVLEGTIEDCQPDVLEDAPDDKTTDEVMSKNAEEVPERETSNEGNGGQVQAMSSSSISESDSSGDGDPDGAAASSSKAKGKSQKSKAEPKKGAAAKGKAKAKNRQKQTPKNEPAPKTGILEVLTETAGEAANFSTVCRDVYQRLWVEESLAETKRSAEGKRLLTPVCCMQAHTSHRNISRISANSLRRVSLLETSALSLPGCPWLPLASAETLQHLVISMTRPDEQDHWAAILEAIAGAAIFRLKRFELHGLSFQPRFFQLLAKRFATLGTLQDLCLDFKETVPSQEDFEEFDVPSQEDFEEFDEKFWKSLEEAPLHSLQLSGLHSVHLCGGLRRLRGLGQLRHLQLGWESADALVSEEAGEELMELLEAGLASGSSQPHGQQKTFQLESLALFGLSRVGNLRLLLETLPLLPLTSLDLSHNVVGQALLEPSMMTVLESCHLTKLNLTGSNLNLPAVLNSAAPTLQELRLGGCRAPLGPQGSELLQRFLGSLEDLQVLELGNLGQMQPWLRRPLLKLLRSCAPLLRHLQAKLPANLLEVGLGGMFATGTMDRTTLARLEWLELEPGGLVSPAFPALFGSVNTPRLQHLCIAHAALKDGLGSSLLRRLTGISGLRALGLRDCGLGANSARYFNLASWPNLTYLDLSYNRFASAGQELLNKFSTTCRLRHLSLRCCDLEADAMVSVGHLVVCLQQLEVFDLGGNERLCCDQSTAQLFLQAAVKEFGQGTFWAWPAVSTSGRLDLRGSVQADVVVFLPKKLGRFHLLRVDS</sequence>
<gene>
    <name evidence="2" type="ORF">C1SCF055_LOCUS21268</name>
</gene>